<comment type="caution">
    <text evidence="1">The sequence shown here is derived from an EMBL/GenBank/DDBJ whole genome shotgun (WGS) entry which is preliminary data.</text>
</comment>
<evidence type="ECO:0000313" key="2">
    <source>
        <dbReference type="Proteomes" id="UP001162992"/>
    </source>
</evidence>
<evidence type="ECO:0000313" key="1">
    <source>
        <dbReference type="EMBL" id="KAJ7520736.1"/>
    </source>
</evidence>
<protein>
    <submittedName>
        <fullName evidence="1">Uncharacterized protein</fullName>
    </submittedName>
</protein>
<gene>
    <name evidence="1" type="ORF">O6H91_19G020300</name>
</gene>
<accession>A0ACC2AT91</accession>
<sequence>MAGPAAITRISSSATPIISQTSESRRWKLNDLKANKDGYRHKMYWVTGDVYLGEWKLNKRDGVGIHTYKNGSRYEGEFKKGKREGHGTLFVAHGNKYRVVYKGYWSAGAWNGLGILFGKFGETYEGQFQDGLRHGYGRQTYWCLETKNYHIYVGDWQNDKHEGLGTLTMVNGDTYIGSFSKNLKEGKGCFLFADKKSKYEGTWKADVPICGAYVKLDDNDLYCDAT</sequence>
<organism evidence="1 2">
    <name type="scientific">Diphasiastrum complanatum</name>
    <name type="common">Issler's clubmoss</name>
    <name type="synonym">Lycopodium complanatum</name>
    <dbReference type="NCBI Taxonomy" id="34168"/>
    <lineage>
        <taxon>Eukaryota</taxon>
        <taxon>Viridiplantae</taxon>
        <taxon>Streptophyta</taxon>
        <taxon>Embryophyta</taxon>
        <taxon>Tracheophyta</taxon>
        <taxon>Lycopodiopsida</taxon>
        <taxon>Lycopodiales</taxon>
        <taxon>Lycopodiaceae</taxon>
        <taxon>Lycopodioideae</taxon>
        <taxon>Diphasiastrum</taxon>
    </lineage>
</organism>
<dbReference type="Proteomes" id="UP001162992">
    <property type="component" value="Chromosome 19"/>
</dbReference>
<reference evidence="2" key="1">
    <citation type="journal article" date="2024" name="Proc. Natl. Acad. Sci. U.S.A.">
        <title>Extraordinary preservation of gene collinearity over three hundred million years revealed in homosporous lycophytes.</title>
        <authorList>
            <person name="Li C."/>
            <person name="Wickell D."/>
            <person name="Kuo L.Y."/>
            <person name="Chen X."/>
            <person name="Nie B."/>
            <person name="Liao X."/>
            <person name="Peng D."/>
            <person name="Ji J."/>
            <person name="Jenkins J."/>
            <person name="Williams M."/>
            <person name="Shu S."/>
            <person name="Plott C."/>
            <person name="Barry K."/>
            <person name="Rajasekar S."/>
            <person name="Grimwood J."/>
            <person name="Han X."/>
            <person name="Sun S."/>
            <person name="Hou Z."/>
            <person name="He W."/>
            <person name="Dai G."/>
            <person name="Sun C."/>
            <person name="Schmutz J."/>
            <person name="Leebens-Mack J.H."/>
            <person name="Li F.W."/>
            <person name="Wang L."/>
        </authorList>
    </citation>
    <scope>NUCLEOTIDE SEQUENCE [LARGE SCALE GENOMIC DNA]</scope>
    <source>
        <strain evidence="2">cv. PW_Plant_1</strain>
    </source>
</reference>
<keyword evidence="2" id="KW-1185">Reference proteome</keyword>
<proteinExistence type="predicted"/>
<dbReference type="EMBL" id="CM055110">
    <property type="protein sequence ID" value="KAJ7520736.1"/>
    <property type="molecule type" value="Genomic_DNA"/>
</dbReference>
<name>A0ACC2AT91_DIPCM</name>